<organism evidence="1 2">
    <name type="scientific">Mycteria americana</name>
    <name type="common">Wood stork</name>
    <dbReference type="NCBI Taxonomy" id="33587"/>
    <lineage>
        <taxon>Eukaryota</taxon>
        <taxon>Metazoa</taxon>
        <taxon>Chordata</taxon>
        <taxon>Craniata</taxon>
        <taxon>Vertebrata</taxon>
        <taxon>Euteleostomi</taxon>
        <taxon>Archelosauria</taxon>
        <taxon>Archosauria</taxon>
        <taxon>Dinosauria</taxon>
        <taxon>Saurischia</taxon>
        <taxon>Theropoda</taxon>
        <taxon>Coelurosauria</taxon>
        <taxon>Aves</taxon>
        <taxon>Neognathae</taxon>
        <taxon>Neoaves</taxon>
        <taxon>Aequornithes</taxon>
        <taxon>Ciconiiformes</taxon>
        <taxon>Ciconiidae</taxon>
        <taxon>Mycteria</taxon>
    </lineage>
</organism>
<sequence>MPTWAQLASRDVSRELLGEVAPGAVCSCPHSSTNALGFFSNRPPTATCHRPSWSISVACAAWLRWVKPVGADECISLFPFLTPSESRKQLRSFKGWVAETNIFSMSSELFPPKLWLGFLPGEAAAKQGTALSRRAGRAEVLRKRKLRDSSRDLIEKKIEVKDKMCVYCVFMRQREEENHLTSLVSLAPSTGVTVIPTITGQETFCTLENNNEESRLEVKKGVADIQSKSRNTSSTSVESQNCIGWKRPLRSSSPTLNLTLPRPPLHHVPKHLIQTSFKYLQGWRLNHFPGQPVPMLDNPFSEEKFPNIQSKPPLAQREAISSCPITCYLGEETDPHLSTTSFQVAVESEKVSPQPPLLQAKQSQLPQPLLIGLLLQTLHQLRCPSLDTLQHLNVPLVVGGPKLNSGFEVRPHQCRVQGHDHFPSPAGHAIFDTSQDAIGFLGHLGTLLAHIQAAVNQHSQMMCRLKQERGLPAREQQWRVSWEQRTATVQAGAVPSLGADLQYPTEVAAQACRSHALSDARSEEEIQGTGGRWLALGDVWEGCYKVSPESSLLQAEQAQLSQPVLTGEVLQSSDRLRGPPLDSLQQVHVLLMLGGPELNTVLQGFIPWYSTKQIPEETKACSPEVQGSELAVCPPQCPKDLELHHFMVTAAKAALELHIPSEPLLVGENKVQHSTSPRWLLYHLEKEVIINAFQEPPGLLIPCCVVCPTDSGVELHALQLVIDIEGDTPSSSSLPVLPKEPVSFRSNTPVIGAIPPRLCDAKKIIALQGINPGRTLHVRNSPVRYRTLRDVTSDRRRGNGLKLCQGRFR</sequence>
<gene>
    <name evidence="1" type="ORF">QYF61_021070</name>
</gene>
<proteinExistence type="predicted"/>
<name>A0AAN7PVS7_MYCAM</name>
<dbReference type="EMBL" id="JAUNZN010000001">
    <property type="protein sequence ID" value="KAK4832223.1"/>
    <property type="molecule type" value="Genomic_DNA"/>
</dbReference>
<reference evidence="1 2" key="1">
    <citation type="journal article" date="2023" name="J. Hered.">
        <title>Chromosome-level genome of the wood stork (Mycteria americana) provides insight into avian chromosome evolution.</title>
        <authorList>
            <person name="Flamio R. Jr."/>
            <person name="Ramstad K.M."/>
        </authorList>
    </citation>
    <scope>NUCLEOTIDE SEQUENCE [LARGE SCALE GENOMIC DNA]</scope>
    <source>
        <strain evidence="1">JAX WOST 10</strain>
    </source>
</reference>
<dbReference type="Proteomes" id="UP001333110">
    <property type="component" value="Unassembled WGS sequence"/>
</dbReference>
<evidence type="ECO:0000313" key="1">
    <source>
        <dbReference type="EMBL" id="KAK4832223.1"/>
    </source>
</evidence>
<evidence type="ECO:0000313" key="2">
    <source>
        <dbReference type="Proteomes" id="UP001333110"/>
    </source>
</evidence>
<keyword evidence="2" id="KW-1185">Reference proteome</keyword>
<accession>A0AAN7PVS7</accession>
<protein>
    <submittedName>
        <fullName evidence="1">Uncharacterized protein</fullName>
    </submittedName>
</protein>
<comment type="caution">
    <text evidence="1">The sequence shown here is derived from an EMBL/GenBank/DDBJ whole genome shotgun (WGS) entry which is preliminary data.</text>
</comment>
<dbReference type="AlphaFoldDB" id="A0AAN7PVS7"/>